<evidence type="ECO:0000313" key="5">
    <source>
        <dbReference type="Proteomes" id="UP000219072"/>
    </source>
</evidence>
<dbReference type="PROSITE" id="PS51186">
    <property type="entry name" value="GNAT"/>
    <property type="match status" value="1"/>
</dbReference>
<dbReference type="GO" id="GO:0016747">
    <property type="term" value="F:acyltransferase activity, transferring groups other than amino-acyl groups"/>
    <property type="evidence" value="ECO:0007669"/>
    <property type="project" value="InterPro"/>
</dbReference>
<dbReference type="PANTHER" id="PTHR43877:SF1">
    <property type="entry name" value="ACETYLTRANSFERASE"/>
    <property type="match status" value="1"/>
</dbReference>
<proteinExistence type="predicted"/>
<evidence type="ECO:0000313" key="4">
    <source>
        <dbReference type="EMBL" id="SOD60592.1"/>
    </source>
</evidence>
<keyword evidence="2" id="KW-0012">Acyltransferase</keyword>
<keyword evidence="1" id="KW-0808">Transferase</keyword>
<name>A0A286DPI7_9ACTN</name>
<dbReference type="GO" id="GO:0005840">
    <property type="term" value="C:ribosome"/>
    <property type="evidence" value="ECO:0007669"/>
    <property type="project" value="UniProtKB-KW"/>
</dbReference>
<feature type="domain" description="N-acetyltransferase" evidence="3">
    <location>
        <begin position="6"/>
        <end position="166"/>
    </location>
</feature>
<reference evidence="4 5" key="1">
    <citation type="submission" date="2017-09" db="EMBL/GenBank/DDBJ databases">
        <authorList>
            <person name="Ehlers B."/>
            <person name="Leendertz F.H."/>
        </authorList>
    </citation>
    <scope>NUCLEOTIDE SEQUENCE [LARGE SCALE GENOMIC DNA]</scope>
    <source>
        <strain evidence="4 5">CGMCC 4.7095</strain>
    </source>
</reference>
<gene>
    <name evidence="4" type="ORF">SAMN06297387_102182</name>
</gene>
<dbReference type="SUPFAM" id="SSF55729">
    <property type="entry name" value="Acyl-CoA N-acyltransferases (Nat)"/>
    <property type="match status" value="1"/>
</dbReference>
<sequence>MTRATPRPRPAAAADADFLLDILWEAFHWDGRTGLTRRQLLEDPATARYLAGWPAPGDFGVVAEDPGTGAPLGACWARTLPAENAGYGFVAPDVPELTLGVLPDHRRRGLGAALLDAVLAMAGQRGVARLSLSVEDGNPAVALYRSRGFVPVGREGGADTMVRELTR</sequence>
<keyword evidence="4" id="KW-0687">Ribonucleoprotein</keyword>
<dbReference type="InterPro" id="IPR000182">
    <property type="entry name" value="GNAT_dom"/>
</dbReference>
<dbReference type="OrthoDB" id="9799092at2"/>
<dbReference type="Gene3D" id="3.40.630.30">
    <property type="match status" value="1"/>
</dbReference>
<dbReference type="AlphaFoldDB" id="A0A286DPI7"/>
<protein>
    <submittedName>
        <fullName evidence="4">Ribosomal protein S18 acetylase RimI</fullName>
    </submittedName>
</protein>
<organism evidence="4 5">
    <name type="scientific">Streptomyces zhaozhouensis</name>
    <dbReference type="NCBI Taxonomy" id="1300267"/>
    <lineage>
        <taxon>Bacteria</taxon>
        <taxon>Bacillati</taxon>
        <taxon>Actinomycetota</taxon>
        <taxon>Actinomycetes</taxon>
        <taxon>Kitasatosporales</taxon>
        <taxon>Streptomycetaceae</taxon>
        <taxon>Streptomyces</taxon>
    </lineage>
</organism>
<dbReference type="RefSeq" id="WP_097229606.1">
    <property type="nucleotide sequence ID" value="NZ_OCNE01000002.1"/>
</dbReference>
<dbReference type="Pfam" id="PF00583">
    <property type="entry name" value="Acetyltransf_1"/>
    <property type="match status" value="1"/>
</dbReference>
<accession>A0A286DPI7</accession>
<dbReference type="PANTHER" id="PTHR43877">
    <property type="entry name" value="AMINOALKYLPHOSPHONATE N-ACETYLTRANSFERASE-RELATED-RELATED"/>
    <property type="match status" value="1"/>
</dbReference>
<keyword evidence="4" id="KW-0689">Ribosomal protein</keyword>
<evidence type="ECO:0000256" key="1">
    <source>
        <dbReference type="ARBA" id="ARBA00022679"/>
    </source>
</evidence>
<dbReference type="InterPro" id="IPR050832">
    <property type="entry name" value="Bact_Acetyltransf"/>
</dbReference>
<dbReference type="EMBL" id="OCNE01000002">
    <property type="protein sequence ID" value="SOD60592.1"/>
    <property type="molecule type" value="Genomic_DNA"/>
</dbReference>
<evidence type="ECO:0000256" key="2">
    <source>
        <dbReference type="ARBA" id="ARBA00023315"/>
    </source>
</evidence>
<keyword evidence="5" id="KW-1185">Reference proteome</keyword>
<dbReference type="InterPro" id="IPR016181">
    <property type="entry name" value="Acyl_CoA_acyltransferase"/>
</dbReference>
<dbReference type="Proteomes" id="UP000219072">
    <property type="component" value="Unassembled WGS sequence"/>
</dbReference>
<evidence type="ECO:0000259" key="3">
    <source>
        <dbReference type="PROSITE" id="PS51186"/>
    </source>
</evidence>
<dbReference type="CDD" id="cd04301">
    <property type="entry name" value="NAT_SF"/>
    <property type="match status" value="1"/>
</dbReference>